<evidence type="ECO:0000256" key="22">
    <source>
        <dbReference type="ARBA" id="ARBA00023268"/>
    </source>
</evidence>
<dbReference type="GO" id="GO:0009002">
    <property type="term" value="F:serine-type D-Ala-D-Ala carboxypeptidase activity"/>
    <property type="evidence" value="ECO:0007669"/>
    <property type="project" value="UniProtKB-EC"/>
</dbReference>
<keyword evidence="12" id="KW-0328">Glycosyltransferase</keyword>
<evidence type="ECO:0000256" key="2">
    <source>
        <dbReference type="ARBA" id="ARBA00004249"/>
    </source>
</evidence>
<feature type="region of interest" description="Disordered" evidence="28">
    <location>
        <begin position="597"/>
        <end position="631"/>
    </location>
</feature>
<dbReference type="UniPathway" id="UPA00219"/>
<dbReference type="Pfam" id="PF17092">
    <property type="entry name" value="PCB_OB"/>
    <property type="match status" value="1"/>
</dbReference>
<comment type="similarity">
    <text evidence="4">In the C-terminal section; belongs to the transpeptidase family.</text>
</comment>
<evidence type="ECO:0000256" key="12">
    <source>
        <dbReference type="ARBA" id="ARBA00022676"/>
    </source>
</evidence>
<feature type="compositionally biased region" description="Basic and acidic residues" evidence="28">
    <location>
        <begin position="769"/>
        <end position="779"/>
    </location>
</feature>
<comment type="subcellular location">
    <subcellularLocation>
        <location evidence="2">Cell inner membrane</location>
        <topology evidence="2">Single-pass type II membrane protein</topology>
    </subcellularLocation>
</comment>
<dbReference type="PANTHER" id="PTHR32282:SF27">
    <property type="entry name" value="PENICILLIN-BINDING PROTEIN 1A"/>
    <property type="match status" value="1"/>
</dbReference>
<keyword evidence="8" id="KW-1003">Cell membrane</keyword>
<keyword evidence="17" id="KW-0735">Signal-anchor</keyword>
<evidence type="ECO:0000256" key="21">
    <source>
        <dbReference type="ARBA" id="ARBA00023251"/>
    </source>
</evidence>
<evidence type="ECO:0000256" key="4">
    <source>
        <dbReference type="ARBA" id="ARBA00007090"/>
    </source>
</evidence>
<evidence type="ECO:0000256" key="19">
    <source>
        <dbReference type="ARBA" id="ARBA00022989"/>
    </source>
</evidence>
<keyword evidence="11" id="KW-0645">Protease</keyword>
<evidence type="ECO:0000256" key="10">
    <source>
        <dbReference type="ARBA" id="ARBA00022645"/>
    </source>
</evidence>
<dbReference type="InterPro" id="IPR036950">
    <property type="entry name" value="PBP_transglycosylase"/>
</dbReference>
<evidence type="ECO:0000256" key="1">
    <source>
        <dbReference type="ARBA" id="ARBA00002624"/>
    </source>
</evidence>
<feature type="region of interest" description="Disordered" evidence="28">
    <location>
        <begin position="769"/>
        <end position="788"/>
    </location>
</feature>
<feature type="domain" description="Glycosyl transferase family 51" evidence="30">
    <location>
        <begin position="55"/>
        <end position="231"/>
    </location>
</feature>
<organism evidence="32 33">
    <name type="scientific">Solimonas terrae</name>
    <dbReference type="NCBI Taxonomy" id="1396819"/>
    <lineage>
        <taxon>Bacteria</taxon>
        <taxon>Pseudomonadati</taxon>
        <taxon>Pseudomonadota</taxon>
        <taxon>Gammaproteobacteria</taxon>
        <taxon>Nevskiales</taxon>
        <taxon>Nevskiaceae</taxon>
        <taxon>Solimonas</taxon>
    </lineage>
</organism>
<evidence type="ECO:0000259" key="29">
    <source>
        <dbReference type="Pfam" id="PF00905"/>
    </source>
</evidence>
<name>A0A6M2BV97_9GAMM</name>
<keyword evidence="16" id="KW-0133">Cell shape</keyword>
<keyword evidence="21" id="KW-0046">Antibiotic resistance</keyword>
<dbReference type="InterPro" id="IPR023346">
    <property type="entry name" value="Lysozyme-like_dom_sf"/>
</dbReference>
<keyword evidence="33" id="KW-1185">Reference proteome</keyword>
<evidence type="ECO:0000256" key="26">
    <source>
        <dbReference type="ARBA" id="ARBA00049902"/>
    </source>
</evidence>
<feature type="region of interest" description="Disordered" evidence="28">
    <location>
        <begin position="652"/>
        <end position="673"/>
    </location>
</feature>
<evidence type="ECO:0000256" key="6">
    <source>
        <dbReference type="ARBA" id="ARBA00012448"/>
    </source>
</evidence>
<protein>
    <recommendedName>
        <fullName evidence="7">Penicillin-binding protein 1A</fullName>
        <ecNumber evidence="25">2.4.99.28</ecNumber>
        <ecNumber evidence="6">3.4.16.4</ecNumber>
    </recommendedName>
</protein>
<evidence type="ECO:0000256" key="25">
    <source>
        <dbReference type="ARBA" id="ARBA00044770"/>
    </source>
</evidence>
<keyword evidence="18" id="KW-0573">Peptidoglycan synthesis</keyword>
<dbReference type="InterPro" id="IPR001460">
    <property type="entry name" value="PCN-bd_Tpept"/>
</dbReference>
<dbReference type="GO" id="GO:0006508">
    <property type="term" value="P:proteolysis"/>
    <property type="evidence" value="ECO:0007669"/>
    <property type="project" value="UniProtKB-KW"/>
</dbReference>
<gene>
    <name evidence="32" type="ORF">G7Y85_17110</name>
</gene>
<proteinExistence type="inferred from homology"/>
<evidence type="ECO:0000313" key="32">
    <source>
        <dbReference type="EMBL" id="NGY06496.1"/>
    </source>
</evidence>
<dbReference type="GO" id="GO:0008658">
    <property type="term" value="F:penicillin binding"/>
    <property type="evidence" value="ECO:0007669"/>
    <property type="project" value="InterPro"/>
</dbReference>
<dbReference type="SUPFAM" id="SSF53955">
    <property type="entry name" value="Lysozyme-like"/>
    <property type="match status" value="1"/>
</dbReference>
<comment type="function">
    <text evidence="1">Cell wall formation. Synthesis of cross-linked peptidoglycan from the lipid intermediates. The enzyme has a penicillin-insensitive transglycosylase N-terminal domain (formation of linear glycan strands) and a penicillin-sensitive transpeptidase C-terminal domain (cross-linking of the peptide subunits).</text>
</comment>
<evidence type="ECO:0000256" key="5">
    <source>
        <dbReference type="ARBA" id="ARBA00007739"/>
    </source>
</evidence>
<dbReference type="GO" id="GO:0071555">
    <property type="term" value="P:cell wall organization"/>
    <property type="evidence" value="ECO:0007669"/>
    <property type="project" value="UniProtKB-KW"/>
</dbReference>
<feature type="domain" description="Penicillin-binding protein transpeptidase" evidence="29">
    <location>
        <begin position="414"/>
        <end position="685"/>
    </location>
</feature>
<evidence type="ECO:0000256" key="11">
    <source>
        <dbReference type="ARBA" id="ARBA00022670"/>
    </source>
</evidence>
<keyword evidence="13" id="KW-0808">Transferase</keyword>
<keyword evidence="10" id="KW-0121">Carboxypeptidase</keyword>
<dbReference type="InterPro" id="IPR050396">
    <property type="entry name" value="Glycosyltr_51/Transpeptidase"/>
</dbReference>
<evidence type="ECO:0000259" key="30">
    <source>
        <dbReference type="Pfam" id="PF00912"/>
    </source>
</evidence>
<dbReference type="Proteomes" id="UP000472676">
    <property type="component" value="Unassembled WGS sequence"/>
</dbReference>
<keyword evidence="9" id="KW-0997">Cell inner membrane</keyword>
<dbReference type="GO" id="GO:0005886">
    <property type="term" value="C:plasma membrane"/>
    <property type="evidence" value="ECO:0007669"/>
    <property type="project" value="UniProtKB-SubCell"/>
</dbReference>
<evidence type="ECO:0000256" key="28">
    <source>
        <dbReference type="SAM" id="MobiDB-lite"/>
    </source>
</evidence>
<evidence type="ECO:0000256" key="17">
    <source>
        <dbReference type="ARBA" id="ARBA00022968"/>
    </source>
</evidence>
<evidence type="ECO:0000256" key="3">
    <source>
        <dbReference type="ARBA" id="ARBA00004752"/>
    </source>
</evidence>
<dbReference type="Gene3D" id="3.40.710.10">
    <property type="entry name" value="DD-peptidase/beta-lactamase superfamily"/>
    <property type="match status" value="2"/>
</dbReference>
<dbReference type="Pfam" id="PF00912">
    <property type="entry name" value="Transgly"/>
    <property type="match status" value="1"/>
</dbReference>
<comment type="catalytic activity">
    <reaction evidence="24">
        <text>Preferential cleavage: (Ac)2-L-Lys-D-Ala-|-D-Ala. Also transpeptidation of peptidyl-alanyl moieties that are N-acyl substituents of D-alanine.</text>
        <dbReference type="EC" id="3.4.16.4"/>
    </reaction>
</comment>
<evidence type="ECO:0000256" key="15">
    <source>
        <dbReference type="ARBA" id="ARBA00022801"/>
    </source>
</evidence>
<feature type="domain" description="Penicillin-binding protein OB-like" evidence="31">
    <location>
        <begin position="317"/>
        <end position="412"/>
    </location>
</feature>
<feature type="compositionally biased region" description="Low complexity" evidence="28">
    <location>
        <begin position="612"/>
        <end position="627"/>
    </location>
</feature>
<dbReference type="InterPro" id="IPR012338">
    <property type="entry name" value="Beta-lactam/transpept-like"/>
</dbReference>
<keyword evidence="22" id="KW-0511">Multifunctional enzyme</keyword>
<dbReference type="InterPro" id="IPR031376">
    <property type="entry name" value="PCB_OB"/>
</dbReference>
<evidence type="ECO:0000256" key="14">
    <source>
        <dbReference type="ARBA" id="ARBA00022692"/>
    </source>
</evidence>
<dbReference type="GO" id="GO:0030288">
    <property type="term" value="C:outer membrane-bounded periplasmic space"/>
    <property type="evidence" value="ECO:0007669"/>
    <property type="project" value="TreeGrafter"/>
</dbReference>
<dbReference type="GO" id="GO:0009252">
    <property type="term" value="P:peptidoglycan biosynthetic process"/>
    <property type="evidence" value="ECO:0007669"/>
    <property type="project" value="UniProtKB-UniPathway"/>
</dbReference>
<dbReference type="EC" id="2.4.99.28" evidence="25"/>
<dbReference type="Gene3D" id="1.10.3810.10">
    <property type="entry name" value="Biosynthetic peptidoglycan transglycosylase-like"/>
    <property type="match status" value="1"/>
</dbReference>
<dbReference type="EMBL" id="JAAMOW010000009">
    <property type="protein sequence ID" value="NGY06496.1"/>
    <property type="molecule type" value="Genomic_DNA"/>
</dbReference>
<comment type="pathway">
    <text evidence="3">Cell wall biogenesis; peptidoglycan biosynthesis.</text>
</comment>
<dbReference type="InterPro" id="IPR001264">
    <property type="entry name" value="Glyco_trans_51"/>
</dbReference>
<evidence type="ECO:0000256" key="7">
    <source>
        <dbReference type="ARBA" id="ARBA00018638"/>
    </source>
</evidence>
<keyword evidence="23" id="KW-0961">Cell wall biogenesis/degradation</keyword>
<evidence type="ECO:0000313" key="33">
    <source>
        <dbReference type="Proteomes" id="UP000472676"/>
    </source>
</evidence>
<evidence type="ECO:0000256" key="16">
    <source>
        <dbReference type="ARBA" id="ARBA00022960"/>
    </source>
</evidence>
<keyword evidence="15" id="KW-0378">Hydrolase</keyword>
<dbReference type="RefSeq" id="WP_166260153.1">
    <property type="nucleotide sequence ID" value="NZ_JAAMOW010000009.1"/>
</dbReference>
<dbReference type="SUPFAM" id="SSF56601">
    <property type="entry name" value="beta-lactamase/transpeptidase-like"/>
    <property type="match status" value="1"/>
</dbReference>
<comment type="pathway">
    <text evidence="27">Glycan biosynthesis.</text>
</comment>
<keyword evidence="20" id="KW-0472">Membrane</keyword>
<evidence type="ECO:0000256" key="20">
    <source>
        <dbReference type="ARBA" id="ARBA00023136"/>
    </source>
</evidence>
<dbReference type="Pfam" id="PF00905">
    <property type="entry name" value="Transpeptidase"/>
    <property type="match status" value="1"/>
</dbReference>
<comment type="catalytic activity">
    <reaction evidence="26">
        <text>[GlcNAc-(1-&gt;4)-Mur2Ac(oyl-L-Ala-gamma-D-Glu-L-Lys-D-Ala-D-Ala)](n)-di-trans,octa-cis-undecaprenyl diphosphate + beta-D-GlcNAc-(1-&gt;4)-Mur2Ac(oyl-L-Ala-gamma-D-Glu-L-Lys-D-Ala-D-Ala)-di-trans,octa-cis-undecaprenyl diphosphate = [GlcNAc-(1-&gt;4)-Mur2Ac(oyl-L-Ala-gamma-D-Glu-L-Lys-D-Ala-D-Ala)](n+1)-di-trans,octa-cis-undecaprenyl diphosphate + di-trans,octa-cis-undecaprenyl diphosphate + H(+)</text>
        <dbReference type="Rhea" id="RHEA:23708"/>
        <dbReference type="Rhea" id="RHEA-COMP:9602"/>
        <dbReference type="Rhea" id="RHEA-COMP:9603"/>
        <dbReference type="ChEBI" id="CHEBI:15378"/>
        <dbReference type="ChEBI" id="CHEBI:58405"/>
        <dbReference type="ChEBI" id="CHEBI:60033"/>
        <dbReference type="ChEBI" id="CHEBI:78435"/>
        <dbReference type="EC" id="2.4.99.28"/>
    </reaction>
</comment>
<sequence>MKRWILISTLGVAVLLCLGAAAVWAGALYLGRDLPPVDSIRQLQLSVPLRVLSQDGKLIGQFGAERRSLLRYDDIPPNVIHAFLAAEDDRFFEHPGVDWQGLVRASFVLAVSGEKSQGGSTITMQLARNVFLSNERTFTRKFKEILLALRIEHELSKKEILELYLNKIFLGERAYGVGAASRVYFGKDIHQLSLGEIAVIAGLPKAPSRDNPVANPQRAKERRDYVLSRMHSLGEISDTEYQAARAEPVVVHPYQAKLDVDAQYVAEMARAWAVEHYGDDAYTRGLTVITTLDSGRQLAANAALRRALLDYDERHGWRGPEAQLPLRMLSDQGHDELAQALDARPPVADLRAAVVVSFAADRLQLITEDGPMNLDKDAFSWANLTRKPLQPGDVVRIRPVGARWRLAEIPAVQGAFVALRPDDGAIQALVGGFDFYANKFNRVTQARRQSGSGFKPFLYAAGLAQGLTPASVFLDAPVVVDDPSADNAWRPENFEGDLKGPMSLREALVHSRNLVSIRLLQAIGIDYTRQYVPRFGLPGDRLPDNLTMALGTAVFTPLEMARGYATIANGGFVIDPYLVSEVRDADGQVLYKAAPKHACPDCPDTAPQQSPGDSATAAGADATTDDSVAPRTIEPQVDWLISDMMHDVATRGTGAKTNELHRNDLAGKTGTTNDETDAWFNGFQKTQVAIAWVGFDQPAPLGPGEVGARAALPIWIDYMRAALKGVPEERLPRPDGLVDVRIDPRTGKLAPADAPDAVFEVVQQDHIPEAEAADAHNDPNKANLEDLY</sequence>
<reference evidence="32 33" key="1">
    <citation type="journal article" date="2014" name="Int. J. Syst. Evol. Microbiol.">
        <title>Solimonas terrae sp. nov., isolated from soil.</title>
        <authorList>
            <person name="Kim S.J."/>
            <person name="Moon J.Y."/>
            <person name="Weon H.Y."/>
            <person name="Ahn J.H."/>
            <person name="Chen W.M."/>
            <person name="Kwon S.W."/>
        </authorList>
    </citation>
    <scope>NUCLEOTIDE SEQUENCE [LARGE SCALE GENOMIC DNA]</scope>
    <source>
        <strain evidence="32 33">KIS83-12</strain>
    </source>
</reference>
<dbReference type="AlphaFoldDB" id="A0A6M2BV97"/>
<keyword evidence="19" id="KW-1133">Transmembrane helix</keyword>
<evidence type="ECO:0000256" key="8">
    <source>
        <dbReference type="ARBA" id="ARBA00022475"/>
    </source>
</evidence>
<evidence type="ECO:0000256" key="23">
    <source>
        <dbReference type="ARBA" id="ARBA00023316"/>
    </source>
</evidence>
<evidence type="ECO:0000256" key="9">
    <source>
        <dbReference type="ARBA" id="ARBA00022519"/>
    </source>
</evidence>
<accession>A0A6M2BV97</accession>
<dbReference type="EC" id="3.4.16.4" evidence="6"/>
<comment type="similarity">
    <text evidence="5">In the N-terminal section; belongs to the glycosyltransferase 51 family.</text>
</comment>
<dbReference type="GO" id="GO:0046677">
    <property type="term" value="P:response to antibiotic"/>
    <property type="evidence" value="ECO:0007669"/>
    <property type="project" value="UniProtKB-KW"/>
</dbReference>
<evidence type="ECO:0000259" key="31">
    <source>
        <dbReference type="Pfam" id="PF17092"/>
    </source>
</evidence>
<keyword evidence="14" id="KW-0812">Transmembrane</keyword>
<evidence type="ECO:0000256" key="13">
    <source>
        <dbReference type="ARBA" id="ARBA00022679"/>
    </source>
</evidence>
<dbReference type="PANTHER" id="PTHR32282">
    <property type="entry name" value="BINDING PROTEIN TRANSPEPTIDASE, PUTATIVE-RELATED"/>
    <property type="match status" value="1"/>
</dbReference>
<evidence type="ECO:0000256" key="27">
    <source>
        <dbReference type="ARBA" id="ARBA00060592"/>
    </source>
</evidence>
<dbReference type="GO" id="GO:0008955">
    <property type="term" value="F:peptidoglycan glycosyltransferase activity"/>
    <property type="evidence" value="ECO:0007669"/>
    <property type="project" value="UniProtKB-EC"/>
</dbReference>
<evidence type="ECO:0000256" key="18">
    <source>
        <dbReference type="ARBA" id="ARBA00022984"/>
    </source>
</evidence>
<comment type="caution">
    <text evidence="32">The sequence shown here is derived from an EMBL/GenBank/DDBJ whole genome shotgun (WGS) entry which is preliminary data.</text>
</comment>
<evidence type="ECO:0000256" key="24">
    <source>
        <dbReference type="ARBA" id="ARBA00034000"/>
    </source>
</evidence>
<dbReference type="GO" id="GO:0008360">
    <property type="term" value="P:regulation of cell shape"/>
    <property type="evidence" value="ECO:0007669"/>
    <property type="project" value="UniProtKB-KW"/>
</dbReference>
<dbReference type="FunFam" id="1.10.3810.10:FF:000003">
    <property type="entry name" value="Penicillin-binding protein 1a"/>
    <property type="match status" value="1"/>
</dbReference>
<dbReference type="NCBIfam" id="TIGR02074">
    <property type="entry name" value="PBP_1a_fam"/>
    <property type="match status" value="1"/>
</dbReference>